<dbReference type="EMBL" id="BGZK01004048">
    <property type="protein sequence ID" value="GBP06521.1"/>
    <property type="molecule type" value="Genomic_DNA"/>
</dbReference>
<proteinExistence type="predicted"/>
<dbReference type="AlphaFoldDB" id="A0A4C1SZT1"/>
<evidence type="ECO:0000313" key="2">
    <source>
        <dbReference type="Proteomes" id="UP000299102"/>
    </source>
</evidence>
<name>A0A4C1SZT1_EUMVA</name>
<sequence>MQVWTEKTVSSLQCWRDSLRLWYALVHELLIRSILCDGPAVVNGTPNGPSVLLLHSSPHLCSTRARPLRIMNEIITSEHYVHRGAVFFRDANTYIMASKCKLKGKIITVLISINKTNTARIKNLSSIGSPIVETAIHPSPIPGRAVTAIAICRPCVTTDTDRRAYRHESSRFLYHAVDPLKDYRVHIVYFSDTFENEIRCKLILFTTN</sequence>
<evidence type="ECO:0000313" key="1">
    <source>
        <dbReference type="EMBL" id="GBP06521.1"/>
    </source>
</evidence>
<dbReference type="Proteomes" id="UP000299102">
    <property type="component" value="Unassembled WGS sequence"/>
</dbReference>
<comment type="caution">
    <text evidence="1">The sequence shown here is derived from an EMBL/GenBank/DDBJ whole genome shotgun (WGS) entry which is preliminary data.</text>
</comment>
<protein>
    <submittedName>
        <fullName evidence="1">Uncharacterized protein</fullName>
    </submittedName>
</protein>
<keyword evidence="2" id="KW-1185">Reference proteome</keyword>
<gene>
    <name evidence="1" type="ORF">EVAR_69704_1</name>
</gene>
<reference evidence="1 2" key="1">
    <citation type="journal article" date="2019" name="Commun. Biol.">
        <title>The bagworm genome reveals a unique fibroin gene that provides high tensile strength.</title>
        <authorList>
            <person name="Kono N."/>
            <person name="Nakamura H."/>
            <person name="Ohtoshi R."/>
            <person name="Tomita M."/>
            <person name="Numata K."/>
            <person name="Arakawa K."/>
        </authorList>
    </citation>
    <scope>NUCLEOTIDE SEQUENCE [LARGE SCALE GENOMIC DNA]</scope>
</reference>
<organism evidence="1 2">
    <name type="scientific">Eumeta variegata</name>
    <name type="common">Bagworm moth</name>
    <name type="synonym">Eumeta japonica</name>
    <dbReference type="NCBI Taxonomy" id="151549"/>
    <lineage>
        <taxon>Eukaryota</taxon>
        <taxon>Metazoa</taxon>
        <taxon>Ecdysozoa</taxon>
        <taxon>Arthropoda</taxon>
        <taxon>Hexapoda</taxon>
        <taxon>Insecta</taxon>
        <taxon>Pterygota</taxon>
        <taxon>Neoptera</taxon>
        <taxon>Endopterygota</taxon>
        <taxon>Lepidoptera</taxon>
        <taxon>Glossata</taxon>
        <taxon>Ditrysia</taxon>
        <taxon>Tineoidea</taxon>
        <taxon>Psychidae</taxon>
        <taxon>Oiketicinae</taxon>
        <taxon>Eumeta</taxon>
    </lineage>
</organism>
<accession>A0A4C1SZT1</accession>